<feature type="chain" id="PRO_5021810364" evidence="1">
    <location>
        <begin position="32"/>
        <end position="145"/>
    </location>
</feature>
<dbReference type="AlphaFoldDB" id="A0A553V4V0"/>
<dbReference type="EMBL" id="VKDB01000002">
    <property type="protein sequence ID" value="TSA87489.1"/>
    <property type="molecule type" value="Genomic_DNA"/>
</dbReference>
<dbReference type="Proteomes" id="UP000316092">
    <property type="component" value="Unassembled WGS sequence"/>
</dbReference>
<dbReference type="OrthoDB" id="9828556at2"/>
<feature type="signal peptide" evidence="1">
    <location>
        <begin position="1"/>
        <end position="31"/>
    </location>
</feature>
<gene>
    <name evidence="2" type="ORF">FNU79_03130</name>
</gene>
<evidence type="ECO:0000313" key="2">
    <source>
        <dbReference type="EMBL" id="TSA87489.1"/>
    </source>
</evidence>
<name>A0A553V4V0_9DEIO</name>
<keyword evidence="3" id="KW-1185">Reference proteome</keyword>
<accession>A0A553V4V0</accession>
<keyword evidence="1" id="KW-0732">Signal</keyword>
<organism evidence="2 3">
    <name type="scientific">Deinococcus detaillensis</name>
    <dbReference type="NCBI Taxonomy" id="2592048"/>
    <lineage>
        <taxon>Bacteria</taxon>
        <taxon>Thermotogati</taxon>
        <taxon>Deinococcota</taxon>
        <taxon>Deinococci</taxon>
        <taxon>Deinococcales</taxon>
        <taxon>Deinococcaceae</taxon>
        <taxon>Deinococcus</taxon>
    </lineage>
</organism>
<proteinExistence type="predicted"/>
<protein>
    <submittedName>
        <fullName evidence="2">Uncharacterized protein</fullName>
    </submittedName>
</protein>
<reference evidence="2 3" key="1">
    <citation type="submission" date="2019-07" db="EMBL/GenBank/DDBJ databases">
        <title>Deinococcus detaillus sp. nov., isolated from humus soil in Antarctica.</title>
        <authorList>
            <person name="Zhang K."/>
        </authorList>
    </citation>
    <scope>NUCLEOTIDE SEQUENCE [LARGE SCALE GENOMIC DNA]</scope>
    <source>
        <strain evidence="2 3">H1</strain>
    </source>
</reference>
<evidence type="ECO:0000313" key="3">
    <source>
        <dbReference type="Proteomes" id="UP000316092"/>
    </source>
</evidence>
<sequence>MKQLTWRFPSRLSRVLLVPVAFLALMGLASAQTETVDPLLPVHGVVFRSGGLMSDRTLLVYDLRGGTLRSEVAKVGASVKADPKLSSPIVLTSQQRKKVAQLLTSIANTQDKRVSGNSTVTADYIVWMQMRLSKTVISINPYGPP</sequence>
<comment type="caution">
    <text evidence="2">The sequence shown here is derived from an EMBL/GenBank/DDBJ whole genome shotgun (WGS) entry which is preliminary data.</text>
</comment>
<evidence type="ECO:0000256" key="1">
    <source>
        <dbReference type="SAM" id="SignalP"/>
    </source>
</evidence>